<evidence type="ECO:0000313" key="1">
    <source>
        <dbReference type="EMBL" id="MDN4481849.1"/>
    </source>
</evidence>
<protein>
    <submittedName>
        <fullName evidence="1">Uncharacterized protein</fullName>
    </submittedName>
</protein>
<organism evidence="1 2">
    <name type="scientific">Demequina muriae</name>
    <dbReference type="NCBI Taxonomy" id="3051664"/>
    <lineage>
        <taxon>Bacteria</taxon>
        <taxon>Bacillati</taxon>
        <taxon>Actinomycetota</taxon>
        <taxon>Actinomycetes</taxon>
        <taxon>Micrococcales</taxon>
        <taxon>Demequinaceae</taxon>
        <taxon>Demequina</taxon>
    </lineage>
</organism>
<gene>
    <name evidence="1" type="ORF">QQX02_13040</name>
</gene>
<sequence length="82" mass="8921">MNTTTTTRGVSEAMVDAMTEAWFAGYAMHRDSPIPEDAWSYGASRAEAEVFARKYIAALAAPEPAAQGEAVAWMVPHIVSFR</sequence>
<proteinExistence type="predicted"/>
<feature type="non-terminal residue" evidence="1">
    <location>
        <position position="82"/>
    </location>
</feature>
<dbReference type="EMBL" id="JAUHQA010000004">
    <property type="protein sequence ID" value="MDN4481849.1"/>
    <property type="molecule type" value="Genomic_DNA"/>
</dbReference>
<evidence type="ECO:0000313" key="2">
    <source>
        <dbReference type="Proteomes" id="UP001172708"/>
    </source>
</evidence>
<accession>A0ABT8GKR2</accession>
<comment type="caution">
    <text evidence="1">The sequence shown here is derived from an EMBL/GenBank/DDBJ whole genome shotgun (WGS) entry which is preliminary data.</text>
</comment>
<dbReference type="Proteomes" id="UP001172708">
    <property type="component" value="Unassembled WGS sequence"/>
</dbReference>
<dbReference type="RefSeq" id="WP_301143786.1">
    <property type="nucleotide sequence ID" value="NZ_JAUHQA010000004.1"/>
</dbReference>
<reference evidence="1" key="1">
    <citation type="submission" date="2023-06" db="EMBL/GenBank/DDBJ databases">
        <title>Egi l300058.</title>
        <authorList>
            <person name="Gao L."/>
            <person name="Fang B.-Z."/>
            <person name="Li W.-J."/>
        </authorList>
    </citation>
    <scope>NUCLEOTIDE SEQUENCE</scope>
    <source>
        <strain evidence="1">EGI L300058</strain>
    </source>
</reference>
<name>A0ABT8GKR2_9MICO</name>
<keyword evidence="2" id="KW-1185">Reference proteome</keyword>